<dbReference type="RefSeq" id="WP_045469940.1">
    <property type="nucleotide sequence ID" value="NZ_BBLT01000019.1"/>
</dbReference>
<keyword evidence="2" id="KW-1185">Reference proteome</keyword>
<organism evidence="1 2">
    <name type="scientific">Sporocytophaga myxococcoides</name>
    <dbReference type="NCBI Taxonomy" id="153721"/>
    <lineage>
        <taxon>Bacteria</taxon>
        <taxon>Pseudomonadati</taxon>
        <taxon>Bacteroidota</taxon>
        <taxon>Cytophagia</taxon>
        <taxon>Cytophagales</taxon>
        <taxon>Cytophagaceae</taxon>
        <taxon>Sporocytophaga</taxon>
    </lineage>
</organism>
<protein>
    <submittedName>
        <fullName evidence="1">Uncharacterized protein</fullName>
    </submittedName>
</protein>
<dbReference type="Proteomes" id="UP000030185">
    <property type="component" value="Unassembled WGS sequence"/>
</dbReference>
<comment type="caution">
    <text evidence="1">The sequence shown here is derived from an EMBL/GenBank/DDBJ whole genome shotgun (WGS) entry which is preliminary data.</text>
</comment>
<gene>
    <name evidence="1" type="ORF">MYP_5020</name>
</gene>
<name>A0A098LMR4_9BACT</name>
<evidence type="ECO:0000313" key="1">
    <source>
        <dbReference type="EMBL" id="GAL87789.1"/>
    </source>
</evidence>
<dbReference type="AlphaFoldDB" id="A0A098LMR4"/>
<evidence type="ECO:0000313" key="2">
    <source>
        <dbReference type="Proteomes" id="UP000030185"/>
    </source>
</evidence>
<dbReference type="STRING" id="153721.MYP_5020"/>
<dbReference type="EMBL" id="BBLT01000019">
    <property type="protein sequence ID" value="GAL87789.1"/>
    <property type="molecule type" value="Genomic_DNA"/>
</dbReference>
<proteinExistence type="predicted"/>
<sequence length="144" mass="16442">MDEIKSFEDSLNKADQVHFHLTRDYNKEPSAIKLGFKEPKDGIHGYGGIHTLFKNLETILVIFMDNSDNIDLSIVSKQTASALNIKNLKFDKLNLEEYLRYEPKDRKLIILIGPNPSSDFNVVLPQEMTSPLVLDKYSTSQRQG</sequence>
<reference evidence="1 2" key="1">
    <citation type="submission" date="2014-09" db="EMBL/GenBank/DDBJ databases">
        <title>Sporocytophaga myxococcoides PG-01 genome sequencing.</title>
        <authorList>
            <person name="Liu L."/>
            <person name="Gao P.J."/>
            <person name="Chen G.J."/>
            <person name="Wang L.S."/>
        </authorList>
    </citation>
    <scope>NUCLEOTIDE SEQUENCE [LARGE SCALE GENOMIC DNA]</scope>
    <source>
        <strain evidence="1 2">PG-01</strain>
    </source>
</reference>
<accession>A0A098LMR4</accession>